<dbReference type="EMBL" id="PPEH01000003">
    <property type="protein sequence ID" value="PNW13942.1"/>
    <property type="molecule type" value="Genomic_DNA"/>
</dbReference>
<evidence type="ECO:0000313" key="2">
    <source>
        <dbReference type="EMBL" id="AZA82382.1"/>
    </source>
</evidence>
<evidence type="ECO:0000313" key="3">
    <source>
        <dbReference type="EMBL" id="PNW13942.1"/>
    </source>
</evidence>
<dbReference type="KEGG" id="clac:EG342_10975"/>
<reference evidence="3 4" key="1">
    <citation type="submission" date="2018-01" db="EMBL/GenBank/DDBJ databases">
        <title>Draft genome sequences of Chryseobacterium lactis NCTC11390, Chryseobacterium oncorhynchi 701B-08, and Chryseobacterium viscerum 687B-08.</title>
        <authorList>
            <person name="Jeong J.-J."/>
            <person name="Lee Y.J."/>
            <person name="Park B."/>
            <person name="Choi I.-G."/>
            <person name="Kim K.D."/>
        </authorList>
    </citation>
    <scope>NUCLEOTIDE SEQUENCE [LARGE SCALE GENOMIC DNA]</scope>
    <source>
        <strain evidence="3 4">NCTC11390</strain>
    </source>
</reference>
<name>A0A3G6RL35_CHRLC</name>
<evidence type="ECO:0000313" key="4">
    <source>
        <dbReference type="Proteomes" id="UP000236262"/>
    </source>
</evidence>
<dbReference type="Proteomes" id="UP000236262">
    <property type="component" value="Unassembled WGS sequence"/>
</dbReference>
<keyword evidence="1" id="KW-0812">Transmembrane</keyword>
<evidence type="ECO:0000256" key="1">
    <source>
        <dbReference type="SAM" id="Phobius"/>
    </source>
</evidence>
<keyword evidence="5" id="KW-1185">Reference proteome</keyword>
<feature type="transmembrane region" description="Helical" evidence="1">
    <location>
        <begin position="12"/>
        <end position="38"/>
    </location>
</feature>
<dbReference type="Proteomes" id="UP000279972">
    <property type="component" value="Chromosome"/>
</dbReference>
<reference evidence="2 5" key="2">
    <citation type="submission" date="2018-11" db="EMBL/GenBank/DDBJ databases">
        <title>Proposal to divide the Flavobacteriaceae and reorganize its genera based on Amino Acid Identity values calculated from whole genome sequences.</title>
        <authorList>
            <person name="Nicholson A.C."/>
            <person name="Gulvik C.A."/>
            <person name="Whitney A.M."/>
            <person name="Humrighouse B.W."/>
            <person name="Bell M."/>
            <person name="Holmes B."/>
            <person name="Steigerwalt A.G."/>
            <person name="Villarma A."/>
            <person name="Sheth M."/>
            <person name="Batra D."/>
            <person name="Pryor J."/>
            <person name="Bernardet J.-F."/>
            <person name="Hugo C."/>
            <person name="Kampfer P."/>
            <person name="Newman J."/>
            <person name="McQuiston J.R."/>
        </authorList>
    </citation>
    <scope>NUCLEOTIDE SEQUENCE [LARGE SCALE GENOMIC DNA]</scope>
    <source>
        <strain evidence="2 5">KC_1864</strain>
    </source>
</reference>
<proteinExistence type="predicted"/>
<dbReference type="EMBL" id="CP033924">
    <property type="protein sequence ID" value="AZA82382.1"/>
    <property type="molecule type" value="Genomic_DNA"/>
</dbReference>
<keyword evidence="1" id="KW-1133">Transmembrane helix</keyword>
<gene>
    <name evidence="3" type="ORF">C1637_08720</name>
    <name evidence="2" type="ORF">EG342_10975</name>
</gene>
<evidence type="ECO:0000313" key="5">
    <source>
        <dbReference type="Proteomes" id="UP000279972"/>
    </source>
</evidence>
<sequence length="71" mass="8243">MAKLPSITQSPYFFIIVGYSIKVKPFSWSSLLLFEILAEELSRFKMRRPSDFEQFPTNTGHVTAFINLLQN</sequence>
<protein>
    <submittedName>
        <fullName evidence="3">Uncharacterized protein</fullName>
    </submittedName>
</protein>
<dbReference type="AlphaFoldDB" id="A0A3G6RL35"/>
<accession>A0A3G6RL35</accession>
<organism evidence="3 4">
    <name type="scientific">Chryseobacterium lactis</name>
    <dbReference type="NCBI Taxonomy" id="1241981"/>
    <lineage>
        <taxon>Bacteria</taxon>
        <taxon>Pseudomonadati</taxon>
        <taxon>Bacteroidota</taxon>
        <taxon>Flavobacteriia</taxon>
        <taxon>Flavobacteriales</taxon>
        <taxon>Weeksellaceae</taxon>
        <taxon>Chryseobacterium group</taxon>
        <taxon>Chryseobacterium</taxon>
    </lineage>
</organism>
<keyword evidence="1" id="KW-0472">Membrane</keyword>